<name>A0ABN8QQ61_9CNID</name>
<dbReference type="InterPro" id="IPR011545">
    <property type="entry name" value="DEAD/DEAH_box_helicase_dom"/>
</dbReference>
<reference evidence="6 7" key="1">
    <citation type="submission" date="2022-05" db="EMBL/GenBank/DDBJ databases">
        <authorList>
            <consortium name="Genoscope - CEA"/>
            <person name="William W."/>
        </authorList>
    </citation>
    <scope>NUCLEOTIDE SEQUENCE [LARGE SCALE GENOMIC DNA]</scope>
</reference>
<keyword evidence="3" id="KW-0413">Isomerase</keyword>
<evidence type="ECO:0000256" key="2">
    <source>
        <dbReference type="ARBA" id="ARBA00023125"/>
    </source>
</evidence>
<keyword evidence="2" id="KW-0238">DNA-binding</keyword>
<dbReference type="PANTHER" id="PTHR13710">
    <property type="entry name" value="DNA HELICASE RECQ FAMILY MEMBER"/>
    <property type="match status" value="1"/>
</dbReference>
<dbReference type="Proteomes" id="UP001159405">
    <property type="component" value="Unassembled WGS sequence"/>
</dbReference>
<sequence>MNLAFERVLECFKLQNLKDSQREALQNVVKGQDVFVIQPTGSGKSLIFQSAPIVFDTVRPLTNAKSIALVISPLSSLMQDQGRYLKSVGIKAEFIGDEQESEEAKQLVERWECQIVYGSPEAFLSTKRWRTMLSNDPYKKRLCLVAVDEAHCISHWGYAVKKGEMAFRKWFSRINEIRSIVGKVPLIALTATATTSTRLKIMRSLEMKSPTLIMDSPNRDFKLSPLILLKHLRP</sequence>
<evidence type="ECO:0000256" key="4">
    <source>
        <dbReference type="ARBA" id="ARBA00023242"/>
    </source>
</evidence>
<comment type="similarity">
    <text evidence="1">Belongs to the helicase family. RecQ subfamily.</text>
</comment>
<dbReference type="SUPFAM" id="SSF52540">
    <property type="entry name" value="P-loop containing nucleoside triphosphate hydrolases"/>
    <property type="match status" value="1"/>
</dbReference>
<dbReference type="Pfam" id="PF00270">
    <property type="entry name" value="DEAD"/>
    <property type="match status" value="1"/>
</dbReference>
<organism evidence="6 7">
    <name type="scientific">Porites lobata</name>
    <dbReference type="NCBI Taxonomy" id="104759"/>
    <lineage>
        <taxon>Eukaryota</taxon>
        <taxon>Metazoa</taxon>
        <taxon>Cnidaria</taxon>
        <taxon>Anthozoa</taxon>
        <taxon>Hexacorallia</taxon>
        <taxon>Scleractinia</taxon>
        <taxon>Fungiina</taxon>
        <taxon>Poritidae</taxon>
        <taxon>Porites</taxon>
    </lineage>
</organism>
<dbReference type="Gene3D" id="3.40.50.300">
    <property type="entry name" value="P-loop containing nucleotide triphosphate hydrolases"/>
    <property type="match status" value="1"/>
</dbReference>
<evidence type="ECO:0000256" key="1">
    <source>
        <dbReference type="ARBA" id="ARBA00005446"/>
    </source>
</evidence>
<gene>
    <name evidence="6" type="ORF">PLOB_00009345</name>
</gene>
<dbReference type="SMART" id="SM00487">
    <property type="entry name" value="DEXDc"/>
    <property type="match status" value="1"/>
</dbReference>
<evidence type="ECO:0000259" key="5">
    <source>
        <dbReference type="PROSITE" id="PS51192"/>
    </source>
</evidence>
<evidence type="ECO:0000313" key="7">
    <source>
        <dbReference type="Proteomes" id="UP001159405"/>
    </source>
</evidence>
<protein>
    <recommendedName>
        <fullName evidence="5">Helicase ATP-binding domain-containing protein</fullName>
    </recommendedName>
</protein>
<comment type="caution">
    <text evidence="6">The sequence shown here is derived from an EMBL/GenBank/DDBJ whole genome shotgun (WGS) entry which is preliminary data.</text>
</comment>
<feature type="domain" description="Helicase ATP-binding" evidence="5">
    <location>
        <begin position="25"/>
        <end position="211"/>
    </location>
</feature>
<evidence type="ECO:0000256" key="3">
    <source>
        <dbReference type="ARBA" id="ARBA00023235"/>
    </source>
</evidence>
<accession>A0ABN8QQ61</accession>
<dbReference type="InterPro" id="IPR027417">
    <property type="entry name" value="P-loop_NTPase"/>
</dbReference>
<dbReference type="InterPro" id="IPR014001">
    <property type="entry name" value="Helicase_ATP-bd"/>
</dbReference>
<proteinExistence type="inferred from homology"/>
<evidence type="ECO:0000313" key="6">
    <source>
        <dbReference type="EMBL" id="CAH3168690.1"/>
    </source>
</evidence>
<dbReference type="EMBL" id="CALNXK010000146">
    <property type="protein sequence ID" value="CAH3168690.1"/>
    <property type="molecule type" value="Genomic_DNA"/>
</dbReference>
<dbReference type="PANTHER" id="PTHR13710:SF153">
    <property type="entry name" value="RECQ-LIKE DNA HELICASE BLM"/>
    <property type="match status" value="1"/>
</dbReference>
<keyword evidence="7" id="KW-1185">Reference proteome</keyword>
<dbReference type="PROSITE" id="PS51192">
    <property type="entry name" value="HELICASE_ATP_BIND_1"/>
    <property type="match status" value="1"/>
</dbReference>
<keyword evidence="4" id="KW-0539">Nucleus</keyword>